<evidence type="ECO:0000313" key="3">
    <source>
        <dbReference type="Proteomes" id="UP000193411"/>
    </source>
</evidence>
<comment type="caution">
    <text evidence="2">The sequence shown here is derived from an EMBL/GenBank/DDBJ whole genome shotgun (WGS) entry which is preliminary data.</text>
</comment>
<dbReference type="PANTHER" id="PTHR10579">
    <property type="entry name" value="CALCIUM-ACTIVATED CHLORIDE CHANNEL REGULATOR"/>
    <property type="match status" value="1"/>
</dbReference>
<dbReference type="PROSITE" id="PS50234">
    <property type="entry name" value="VWFA"/>
    <property type="match status" value="1"/>
</dbReference>
<keyword evidence="3" id="KW-1185">Reference proteome</keyword>
<evidence type="ECO:0000313" key="2">
    <source>
        <dbReference type="EMBL" id="ORZ31233.1"/>
    </source>
</evidence>
<organism evidence="2 3">
    <name type="scientific">Catenaria anguillulae PL171</name>
    <dbReference type="NCBI Taxonomy" id="765915"/>
    <lineage>
        <taxon>Eukaryota</taxon>
        <taxon>Fungi</taxon>
        <taxon>Fungi incertae sedis</taxon>
        <taxon>Blastocladiomycota</taxon>
        <taxon>Blastocladiomycetes</taxon>
        <taxon>Blastocladiales</taxon>
        <taxon>Catenariaceae</taxon>
        <taxon>Catenaria</taxon>
    </lineage>
</organism>
<dbReference type="Proteomes" id="UP000193411">
    <property type="component" value="Unassembled WGS sequence"/>
</dbReference>
<proteinExistence type="predicted"/>
<dbReference type="InterPro" id="IPR002035">
    <property type="entry name" value="VWF_A"/>
</dbReference>
<dbReference type="EMBL" id="MCFL01000064">
    <property type="protein sequence ID" value="ORZ31233.1"/>
    <property type="molecule type" value="Genomic_DNA"/>
</dbReference>
<dbReference type="SUPFAM" id="SSF53300">
    <property type="entry name" value="vWA-like"/>
    <property type="match status" value="1"/>
</dbReference>
<dbReference type="Gene3D" id="3.40.50.410">
    <property type="entry name" value="von Willebrand factor, type A domain"/>
    <property type="match status" value="1"/>
</dbReference>
<dbReference type="SMART" id="SM00327">
    <property type="entry name" value="VWA"/>
    <property type="match status" value="1"/>
</dbReference>
<dbReference type="InterPro" id="IPR036465">
    <property type="entry name" value="vWFA_dom_sf"/>
</dbReference>
<name>A0A1Y2HC18_9FUNG</name>
<dbReference type="SUPFAM" id="SSF51294">
    <property type="entry name" value="Hedgehog/intein (Hint) domain"/>
    <property type="match status" value="1"/>
</dbReference>
<dbReference type="InterPro" id="IPR051266">
    <property type="entry name" value="CLCR"/>
</dbReference>
<dbReference type="STRING" id="765915.A0A1Y2HC18"/>
<dbReference type="AlphaFoldDB" id="A0A1Y2HC18"/>
<dbReference type="Pfam" id="PF14624">
    <property type="entry name" value="Vwaint"/>
    <property type="match status" value="1"/>
</dbReference>
<protein>
    <submittedName>
        <fullName evidence="2">Hint-domain-domain-containing protein</fullName>
    </submittedName>
</protein>
<sequence length="643" mass="69950">MSVSDLVPNRDLRHLIESSLGATPSAPPSVQPTAAAVAIALPTDEVVRVTAEQDGDRLWVRIHPENSQTRSPVDLVCVIDISGSMGTEAVIKTAAGVENNGLSILDVVKHALKTIIASLGPNDTLSLVTFESKAQVLRARVATTDANKPSLIQSVDSMRPMDMTNLWDGMKKGLGIFAGHQDEGNSEQRVPAMFILTDGQPNIAPPRGHCEAIKRYTAEHGVRCTLNTFGFGYSLDSELLHDLAKLGDGLYSFIPDAGMVGTVFVHALANTCATMCTDVAFKIGNQEHRIGTIQYGQTRDVVVDRSNAAAAGEHIQQVDVSYVPWWTNSKHTLQVAVGPVSDKNKHELEAQHLRQKAAEAMRIQDLLTDLTGQGVLAFEPEHFARWGKHYLPSLGRSHLLQQCNNFKDPGVQHYGGPLFNTLRDKMDRIFDDLPPAVPSIRQYVDRRTNTVRASAPVSMASYNSRADPCFGGDCLIAMADGSTKKVGHVRKGDLVKTEQGAALVECVLKTVKPDPSLLVRLGNLAITPWHPVKHHGKWAFPYDVASAAAHAREWPGMEQSVVPVYSLLLQQHHTVIIDGWVCVTLGHGLVHDPVCGHPFFAGNEVRECLEKMKGFEDGLVLTSGVERDSKTGLVCGFAPLDEE</sequence>
<dbReference type="Pfam" id="PF13768">
    <property type="entry name" value="VWA_3"/>
    <property type="match status" value="1"/>
</dbReference>
<dbReference type="PANTHER" id="PTHR10579:SF156">
    <property type="entry name" value="VWFA DOMAIN-CONTAINING PROTEIN"/>
    <property type="match status" value="1"/>
</dbReference>
<dbReference type="InterPro" id="IPR036844">
    <property type="entry name" value="Hint_dom_sf"/>
</dbReference>
<evidence type="ECO:0000259" key="1">
    <source>
        <dbReference type="PROSITE" id="PS50234"/>
    </source>
</evidence>
<dbReference type="InterPro" id="IPR032838">
    <property type="entry name" value="Vwaint_dom"/>
</dbReference>
<dbReference type="InterPro" id="IPR039510">
    <property type="entry name" value="Vint_dom"/>
</dbReference>
<accession>A0A1Y2HC18</accession>
<dbReference type="Pfam" id="PF14623">
    <property type="entry name" value="Vint"/>
    <property type="match status" value="1"/>
</dbReference>
<dbReference type="Gene3D" id="2.170.16.10">
    <property type="entry name" value="Hedgehog/Intein (Hint) domain"/>
    <property type="match status" value="1"/>
</dbReference>
<reference evidence="2 3" key="1">
    <citation type="submission" date="2016-07" db="EMBL/GenBank/DDBJ databases">
        <title>Pervasive Adenine N6-methylation of Active Genes in Fungi.</title>
        <authorList>
            <consortium name="DOE Joint Genome Institute"/>
            <person name="Mondo S.J."/>
            <person name="Dannebaum R.O."/>
            <person name="Kuo R.C."/>
            <person name="Labutti K."/>
            <person name="Haridas S."/>
            <person name="Kuo A."/>
            <person name="Salamov A."/>
            <person name="Ahrendt S.R."/>
            <person name="Lipzen A."/>
            <person name="Sullivan W."/>
            <person name="Andreopoulos W.B."/>
            <person name="Clum A."/>
            <person name="Lindquist E."/>
            <person name="Daum C."/>
            <person name="Ramamoorthy G.K."/>
            <person name="Gryganskyi A."/>
            <person name="Culley D."/>
            <person name="Magnuson J.K."/>
            <person name="James T.Y."/>
            <person name="O'Malley M.A."/>
            <person name="Stajich J.E."/>
            <person name="Spatafora J.W."/>
            <person name="Visel A."/>
            <person name="Grigoriev I.V."/>
        </authorList>
    </citation>
    <scope>NUCLEOTIDE SEQUENCE [LARGE SCALE GENOMIC DNA]</scope>
    <source>
        <strain evidence="2 3">PL171</strain>
    </source>
</reference>
<feature type="domain" description="VWFA" evidence="1">
    <location>
        <begin position="74"/>
        <end position="268"/>
    </location>
</feature>
<gene>
    <name evidence="2" type="ORF">BCR44DRAFT_1442817</name>
</gene>
<dbReference type="OrthoDB" id="10264538at2759"/>